<dbReference type="GO" id="GO:0005886">
    <property type="term" value="C:plasma membrane"/>
    <property type="evidence" value="ECO:0000318"/>
    <property type="project" value="GO_Central"/>
</dbReference>
<feature type="transmembrane region" description="Helical" evidence="6">
    <location>
        <begin position="36"/>
        <end position="58"/>
    </location>
</feature>
<evidence type="ECO:0000256" key="1">
    <source>
        <dbReference type="ARBA" id="ARBA00004141"/>
    </source>
</evidence>
<sequence length="367" mass="40150">MAMKSCGSYSAMILIQLAYGGSNILIKIALDKGLNQLAFVVYRHVIAVVLLGPFAYVLERKQRPSLSVSVITKIFVLSSLGTTIHLNVYYAGLAYTSATVASALANVIPSLTFLMAVLLRMEKVKISTARGWAKVLGTTICIGGSLIFTFWKGGFLYKSFEERPLISIHSSKDHAVVKENWIKGSALILISHIAWSAWLILQAMVCKVYPARLSLTTLICFFASIQSSFLALFFGRNPRLWKLEWDVQLLTIIYCGVVISALVYYLQTWCISKKGPVFAAMFSPLLLIIVGIFSAIAFAERLHLGSLVGAVCIILGLYCALWGKLEDDITAQQADEAGKTIAADGKPDEISTNGYPLANLENENGKC</sequence>
<evidence type="ECO:0000256" key="5">
    <source>
        <dbReference type="ARBA" id="ARBA00023136"/>
    </source>
</evidence>
<feature type="transmembrane region" description="Helical" evidence="6">
    <location>
        <begin position="278"/>
        <end position="298"/>
    </location>
</feature>
<feature type="transmembrane region" description="Helical" evidence="6">
    <location>
        <begin position="181"/>
        <end position="201"/>
    </location>
</feature>
<comment type="similarity">
    <text evidence="2 6">Belongs to the drug/metabolite transporter (DMT) superfamily. Plant drug/metabolite exporter (P-DME) (TC 2.A.7.4) family.</text>
</comment>
<keyword evidence="5 6" id="KW-0472">Membrane</keyword>
<feature type="transmembrane region" description="Helical" evidence="6">
    <location>
        <begin position="247"/>
        <end position="266"/>
    </location>
</feature>
<feature type="transmembrane region" description="Helical" evidence="6">
    <location>
        <begin position="213"/>
        <end position="235"/>
    </location>
</feature>
<evidence type="ECO:0000313" key="8">
    <source>
        <dbReference type="EMBL" id="OAY59061.1"/>
    </source>
</evidence>
<dbReference type="Proteomes" id="UP000091857">
    <property type="component" value="Chromosome 1"/>
</dbReference>
<comment type="subcellular location">
    <subcellularLocation>
        <location evidence="1 6">Membrane</location>
        <topology evidence="1 6">Multi-pass membrane protein</topology>
    </subcellularLocation>
</comment>
<organism evidence="8 9">
    <name type="scientific">Manihot esculenta</name>
    <name type="common">Cassava</name>
    <name type="synonym">Jatropha manihot</name>
    <dbReference type="NCBI Taxonomy" id="3983"/>
    <lineage>
        <taxon>Eukaryota</taxon>
        <taxon>Viridiplantae</taxon>
        <taxon>Streptophyta</taxon>
        <taxon>Embryophyta</taxon>
        <taxon>Tracheophyta</taxon>
        <taxon>Spermatophyta</taxon>
        <taxon>Magnoliopsida</taxon>
        <taxon>eudicotyledons</taxon>
        <taxon>Gunneridae</taxon>
        <taxon>Pentapetalae</taxon>
        <taxon>rosids</taxon>
        <taxon>fabids</taxon>
        <taxon>Malpighiales</taxon>
        <taxon>Euphorbiaceae</taxon>
        <taxon>Crotonoideae</taxon>
        <taxon>Manihoteae</taxon>
        <taxon>Manihot</taxon>
    </lineage>
</organism>
<feature type="transmembrane region" description="Helical" evidence="6">
    <location>
        <begin position="70"/>
        <end position="92"/>
    </location>
</feature>
<keyword evidence="9" id="KW-1185">Reference proteome</keyword>
<keyword evidence="3 6" id="KW-0812">Transmembrane</keyword>
<dbReference type="SUPFAM" id="SSF103481">
    <property type="entry name" value="Multidrug resistance efflux transporter EmrE"/>
    <property type="match status" value="2"/>
</dbReference>
<keyword evidence="4 6" id="KW-1133">Transmembrane helix</keyword>
<feature type="domain" description="EamA" evidence="7">
    <location>
        <begin position="11"/>
        <end position="147"/>
    </location>
</feature>
<dbReference type="InterPro" id="IPR000620">
    <property type="entry name" value="EamA_dom"/>
</dbReference>
<dbReference type="PANTHER" id="PTHR31218">
    <property type="entry name" value="WAT1-RELATED PROTEIN"/>
    <property type="match status" value="1"/>
</dbReference>
<evidence type="ECO:0000256" key="4">
    <source>
        <dbReference type="ARBA" id="ARBA00022989"/>
    </source>
</evidence>
<dbReference type="Pfam" id="PF00892">
    <property type="entry name" value="EamA"/>
    <property type="match status" value="2"/>
</dbReference>
<feature type="transmembrane region" description="Helical" evidence="6">
    <location>
        <begin position="98"/>
        <end position="119"/>
    </location>
</feature>
<name>A0A2C9WGB9_MANES</name>
<reference evidence="9" key="1">
    <citation type="journal article" date="2016" name="Nat. Biotechnol.">
        <title>Sequencing wild and cultivated cassava and related species reveals extensive interspecific hybridization and genetic diversity.</title>
        <authorList>
            <person name="Bredeson J.V."/>
            <person name="Lyons J.B."/>
            <person name="Prochnik S.E."/>
            <person name="Wu G.A."/>
            <person name="Ha C.M."/>
            <person name="Edsinger-Gonzales E."/>
            <person name="Grimwood J."/>
            <person name="Schmutz J."/>
            <person name="Rabbi I.Y."/>
            <person name="Egesi C."/>
            <person name="Nauluvula P."/>
            <person name="Lebot V."/>
            <person name="Ndunguru J."/>
            <person name="Mkamilo G."/>
            <person name="Bart R.S."/>
            <person name="Setter T.L."/>
            <person name="Gleadow R.M."/>
            <person name="Kulakow P."/>
            <person name="Ferguson M.E."/>
            <person name="Rounsley S."/>
            <person name="Rokhsar D.S."/>
        </authorList>
    </citation>
    <scope>NUCLEOTIDE SEQUENCE [LARGE SCALE GENOMIC DNA]</scope>
    <source>
        <strain evidence="9">cv. AM560-2</strain>
    </source>
</reference>
<dbReference type="Gramene" id="Manes.01G000600.1.v8.1">
    <property type="protein sequence ID" value="Manes.01G000600.1.v8.1.CDS"/>
    <property type="gene ID" value="Manes.01G000600.v8.1"/>
</dbReference>
<evidence type="ECO:0000256" key="6">
    <source>
        <dbReference type="RuleBase" id="RU363077"/>
    </source>
</evidence>
<feature type="transmembrane region" description="Helical" evidence="6">
    <location>
        <begin position="131"/>
        <end position="151"/>
    </location>
</feature>
<feature type="transmembrane region" description="Helical" evidence="6">
    <location>
        <begin position="304"/>
        <end position="323"/>
    </location>
</feature>
<dbReference type="EMBL" id="CM004387">
    <property type="protein sequence ID" value="OAY59061.1"/>
    <property type="molecule type" value="Genomic_DNA"/>
</dbReference>
<proteinExistence type="inferred from homology"/>
<gene>
    <name evidence="8" type="ORF">MANES_01G000600v8</name>
</gene>
<accession>A0A2C9WGB9</accession>
<dbReference type="OrthoDB" id="1728340at2759"/>
<dbReference type="InterPro" id="IPR030184">
    <property type="entry name" value="WAT1-related"/>
</dbReference>
<protein>
    <recommendedName>
        <fullName evidence="6">WAT1-related protein</fullName>
    </recommendedName>
</protein>
<feature type="domain" description="EamA" evidence="7">
    <location>
        <begin position="183"/>
        <end position="320"/>
    </location>
</feature>
<evidence type="ECO:0000313" key="9">
    <source>
        <dbReference type="Proteomes" id="UP000091857"/>
    </source>
</evidence>
<evidence type="ECO:0000259" key="7">
    <source>
        <dbReference type="Pfam" id="PF00892"/>
    </source>
</evidence>
<dbReference type="GO" id="GO:0022857">
    <property type="term" value="F:transmembrane transporter activity"/>
    <property type="evidence" value="ECO:0007669"/>
    <property type="project" value="InterPro"/>
</dbReference>
<comment type="caution">
    <text evidence="8">The sequence shown here is derived from an EMBL/GenBank/DDBJ whole genome shotgun (WGS) entry which is preliminary data.</text>
</comment>
<evidence type="ECO:0000256" key="3">
    <source>
        <dbReference type="ARBA" id="ARBA00022692"/>
    </source>
</evidence>
<dbReference type="InterPro" id="IPR037185">
    <property type="entry name" value="EmrE-like"/>
</dbReference>
<dbReference type="AlphaFoldDB" id="A0A2C9WGB9"/>
<evidence type="ECO:0000256" key="2">
    <source>
        <dbReference type="ARBA" id="ARBA00007635"/>
    </source>
</evidence>